<evidence type="ECO:0000313" key="2">
    <source>
        <dbReference type="Proteomes" id="UP000228552"/>
    </source>
</evidence>
<dbReference type="EMBL" id="CP024700">
    <property type="protein sequence ID" value="ATV61184.1"/>
    <property type="molecule type" value="Genomic_DNA"/>
</dbReference>
<keyword evidence="2" id="KW-1185">Reference proteome</keyword>
<accession>A0AAD0AKJ4</accession>
<dbReference type="Proteomes" id="UP000228552">
    <property type="component" value="Chromosome"/>
</dbReference>
<sequence>MRKAKKTEKREIKINEKKTIKVTKKPTDEKLESALLATIILNISRTCTNHKSIWDKELKENDGIIPFQKYMEICKVRASADKIYEKYFEPTDDDVEDDVRGNFFYTEVMGKQAMKCLSGINETPILTPDDVSQKLPVGFMGTLCSWARMVKDLDTAKMKGAARRLGISEKELNKIFNFSDKYMAWVYEDITFKN</sequence>
<name>A0AAD0AKJ4_9FUSO</name>
<evidence type="ECO:0000313" key="1">
    <source>
        <dbReference type="EMBL" id="ATV61184.1"/>
    </source>
</evidence>
<gene>
    <name evidence="1" type="ORF">CTM74_04680</name>
</gene>
<proteinExistence type="predicted"/>
<organism evidence="1 2">
    <name type="scientific">Fusobacterium pseudoperiodonticum</name>
    <dbReference type="NCBI Taxonomy" id="2663009"/>
    <lineage>
        <taxon>Bacteria</taxon>
        <taxon>Fusobacteriati</taxon>
        <taxon>Fusobacteriota</taxon>
        <taxon>Fusobacteriia</taxon>
        <taxon>Fusobacteriales</taxon>
        <taxon>Fusobacteriaceae</taxon>
        <taxon>Fusobacterium</taxon>
    </lineage>
</organism>
<dbReference type="AlphaFoldDB" id="A0AAD0AKJ4"/>
<dbReference type="RefSeq" id="WP_099987093.1">
    <property type="nucleotide sequence ID" value="NZ_CP024700.1"/>
</dbReference>
<protein>
    <submittedName>
        <fullName evidence="1">Uncharacterized protein</fullName>
    </submittedName>
</protein>
<reference evidence="1 2" key="1">
    <citation type="submission" date="2017-11" db="EMBL/GenBank/DDBJ databases">
        <title>Genome sequencing of Fusobacterium periodonticum KCOM 1263.</title>
        <authorList>
            <person name="Kook J.-K."/>
            <person name="Park S.-N."/>
            <person name="Lim Y.K."/>
        </authorList>
    </citation>
    <scope>NUCLEOTIDE SEQUENCE [LARGE SCALE GENOMIC DNA]</scope>
    <source>
        <strain evidence="1 2">KCOM 1263</strain>
    </source>
</reference>